<dbReference type="EMBL" id="CANTFL010001490">
    <property type="protein sequence ID" value="CAI5743547.1"/>
    <property type="molecule type" value="Genomic_DNA"/>
</dbReference>
<dbReference type="InterPro" id="IPR025066">
    <property type="entry name" value="CCDC174-like"/>
</dbReference>
<feature type="region of interest" description="Disordered" evidence="2">
    <location>
        <begin position="208"/>
        <end position="252"/>
    </location>
</feature>
<protein>
    <submittedName>
        <fullName evidence="3">Uncharacterized protein</fullName>
    </submittedName>
</protein>
<feature type="region of interest" description="Disordered" evidence="2">
    <location>
        <begin position="287"/>
        <end position="331"/>
    </location>
</feature>
<keyword evidence="1" id="KW-0175">Coiled coil</keyword>
<organism evidence="3 4">
    <name type="scientific">Hyaloperonospora brassicae</name>
    <name type="common">Brassica downy mildew</name>
    <name type="synonym">Peronospora brassicae</name>
    <dbReference type="NCBI Taxonomy" id="162125"/>
    <lineage>
        <taxon>Eukaryota</taxon>
        <taxon>Sar</taxon>
        <taxon>Stramenopiles</taxon>
        <taxon>Oomycota</taxon>
        <taxon>Peronosporomycetes</taxon>
        <taxon>Peronosporales</taxon>
        <taxon>Peronosporaceae</taxon>
        <taxon>Hyaloperonospora</taxon>
    </lineage>
</organism>
<evidence type="ECO:0000313" key="4">
    <source>
        <dbReference type="Proteomes" id="UP001162031"/>
    </source>
</evidence>
<evidence type="ECO:0000256" key="1">
    <source>
        <dbReference type="ARBA" id="ARBA00023054"/>
    </source>
</evidence>
<accession>A0AAV0V4G2</accession>
<evidence type="ECO:0000256" key="2">
    <source>
        <dbReference type="SAM" id="MobiDB-lite"/>
    </source>
</evidence>
<dbReference type="GO" id="GO:0005634">
    <property type="term" value="C:nucleus"/>
    <property type="evidence" value="ECO:0007669"/>
    <property type="project" value="TreeGrafter"/>
</dbReference>
<feature type="compositionally biased region" description="Basic and acidic residues" evidence="2">
    <location>
        <begin position="302"/>
        <end position="312"/>
    </location>
</feature>
<name>A0AAV0V4G2_HYABA</name>
<feature type="compositionally biased region" description="Basic and acidic residues" evidence="2">
    <location>
        <begin position="221"/>
        <end position="247"/>
    </location>
</feature>
<dbReference type="PANTHER" id="PTHR15885:SF1">
    <property type="entry name" value="COILED-COIL DOMAIN-CONTAINING PROTEIN 174"/>
    <property type="match status" value="1"/>
</dbReference>
<dbReference type="AlphaFoldDB" id="A0AAV0V4G2"/>
<feature type="compositionally biased region" description="Basic and acidic residues" evidence="2">
    <location>
        <begin position="106"/>
        <end position="120"/>
    </location>
</feature>
<dbReference type="PANTHER" id="PTHR15885">
    <property type="entry name" value="COILED-COIL DOMAIN-CONTAINING PROTEIN 174"/>
    <property type="match status" value="1"/>
</dbReference>
<keyword evidence="4" id="KW-1185">Reference proteome</keyword>
<evidence type="ECO:0000313" key="3">
    <source>
        <dbReference type="EMBL" id="CAI5743547.1"/>
    </source>
</evidence>
<feature type="region of interest" description="Disordered" evidence="2">
    <location>
        <begin position="37"/>
        <end position="126"/>
    </location>
</feature>
<dbReference type="Proteomes" id="UP001162031">
    <property type="component" value="Unassembled WGS sequence"/>
</dbReference>
<feature type="compositionally biased region" description="Basic residues" evidence="2">
    <location>
        <begin position="73"/>
        <end position="88"/>
    </location>
</feature>
<reference evidence="3" key="1">
    <citation type="submission" date="2022-12" db="EMBL/GenBank/DDBJ databases">
        <authorList>
            <person name="Webb A."/>
        </authorList>
    </citation>
    <scope>NUCLEOTIDE SEQUENCE</scope>
    <source>
        <strain evidence="3">Hp1</strain>
    </source>
</reference>
<gene>
    <name evidence="3" type="ORF">HBR001_LOCUS9532</name>
</gene>
<proteinExistence type="predicted"/>
<sequence>MSLGFLTESALVPSKAKAIKVDAKSLVDLKAVVFQKEQERKRRLHEAATAAATTTDNDSRDGRNNETGYAALRRGKYSHLRGNNKRWKPCKEDQVGRKSQNAGVEARSRRDEEVRARDATPDEDDDAAWCKLSAERLREKAKLYEEMMRGGRREDERTAECLVDFEAKQAMAAMTRTTEATTGVVEITDAFGRTRSVALDSDEYAAFQETQQQQQQQEDEREGRGESELVKGKRCDDGEGRSEDGSRVDGGSFVVSQWEKRLNRSEKDHLMEVHERATSARLLARTALSGSARQDRKTRKQLRLERLRKQRVEAATSGEKGTAELNDEVDRAASERASDFLNQLSSFM</sequence>
<comment type="caution">
    <text evidence="3">The sequence shown here is derived from an EMBL/GenBank/DDBJ whole genome shotgun (WGS) entry which is preliminary data.</text>
</comment>